<dbReference type="Proteomes" id="UP000198636">
    <property type="component" value="Unassembled WGS sequence"/>
</dbReference>
<feature type="site" description="Important for catalysis" evidence="7">
    <location>
        <position position="142"/>
    </location>
</feature>
<protein>
    <recommendedName>
        <fullName evidence="2 4">Glutamate dehydrogenase</fullName>
    </recommendedName>
</protein>
<comment type="similarity">
    <text evidence="1 4 8">Belongs to the Glu/Leu/Phe/Val dehydrogenases family.</text>
</comment>
<feature type="binding site" evidence="6">
    <location>
        <position position="67"/>
    </location>
    <ligand>
        <name>substrate</name>
    </ligand>
</feature>
<reference evidence="10 11" key="1">
    <citation type="submission" date="2016-10" db="EMBL/GenBank/DDBJ databases">
        <authorList>
            <person name="de Groot N.N."/>
        </authorList>
    </citation>
    <scope>NUCLEOTIDE SEQUENCE [LARGE SCALE GENOMIC DNA]</scope>
    <source>
        <strain evidence="10 11">DSM 18978</strain>
    </source>
</reference>
<dbReference type="CDD" id="cd01076">
    <property type="entry name" value="NAD_bind_1_Glu_DH"/>
    <property type="match status" value="1"/>
</dbReference>
<evidence type="ECO:0000256" key="5">
    <source>
        <dbReference type="PIRSR" id="PIRSR000185-1"/>
    </source>
</evidence>
<dbReference type="SUPFAM" id="SSF53223">
    <property type="entry name" value="Aminoacid dehydrogenase-like, N-terminal domain"/>
    <property type="match status" value="1"/>
</dbReference>
<evidence type="ECO:0000259" key="9">
    <source>
        <dbReference type="SMART" id="SM00839"/>
    </source>
</evidence>
<dbReference type="STRING" id="1120976.SAMN03080606_03005"/>
<keyword evidence="3 4" id="KW-0560">Oxidoreductase</keyword>
<keyword evidence="6" id="KW-0547">Nucleotide-binding</keyword>
<dbReference type="InterPro" id="IPR036291">
    <property type="entry name" value="NAD(P)-bd_dom_sf"/>
</dbReference>
<dbReference type="SUPFAM" id="SSF51735">
    <property type="entry name" value="NAD(P)-binding Rossmann-fold domains"/>
    <property type="match status" value="1"/>
</dbReference>
<dbReference type="InterPro" id="IPR006097">
    <property type="entry name" value="Glu/Leu/Phe/Val/Trp_DH_dimer"/>
</dbReference>
<dbReference type="GO" id="GO:0004352">
    <property type="term" value="F:glutamate dehydrogenase (NAD+) activity"/>
    <property type="evidence" value="ECO:0007669"/>
    <property type="project" value="TreeGrafter"/>
</dbReference>
<name>A0A1G5JSA9_9FIRM</name>
<dbReference type="Gene3D" id="3.40.50.720">
    <property type="entry name" value="NAD(P)-binding Rossmann-like Domain"/>
    <property type="match status" value="1"/>
</dbReference>
<dbReference type="OrthoDB" id="9803297at2"/>
<dbReference type="AlphaFoldDB" id="A0A1G5JSA9"/>
<evidence type="ECO:0000256" key="8">
    <source>
        <dbReference type="RuleBase" id="RU004417"/>
    </source>
</evidence>
<dbReference type="GO" id="GO:0006538">
    <property type="term" value="P:L-glutamate catabolic process"/>
    <property type="evidence" value="ECO:0007669"/>
    <property type="project" value="TreeGrafter"/>
</dbReference>
<dbReference type="PROSITE" id="PS00074">
    <property type="entry name" value="GLFV_DEHYDROGENASE"/>
    <property type="match status" value="1"/>
</dbReference>
<dbReference type="Pfam" id="PF02812">
    <property type="entry name" value="ELFV_dehydrog_N"/>
    <property type="match status" value="1"/>
</dbReference>
<evidence type="ECO:0000256" key="4">
    <source>
        <dbReference type="PIRNR" id="PIRNR000185"/>
    </source>
</evidence>
<dbReference type="InterPro" id="IPR033524">
    <property type="entry name" value="Glu/Leu/Phe/Val_DH_AS"/>
</dbReference>
<dbReference type="PANTHER" id="PTHR11606:SF13">
    <property type="entry name" value="GLUTAMATE DEHYDROGENASE 1, MITOCHONDRIAL"/>
    <property type="match status" value="1"/>
</dbReference>
<dbReference type="Pfam" id="PF00208">
    <property type="entry name" value="ELFV_dehydrog"/>
    <property type="match status" value="1"/>
</dbReference>
<evidence type="ECO:0000256" key="2">
    <source>
        <dbReference type="ARBA" id="ARBA00012896"/>
    </source>
</evidence>
<evidence type="ECO:0000256" key="1">
    <source>
        <dbReference type="ARBA" id="ARBA00006382"/>
    </source>
</evidence>
<dbReference type="GO" id="GO:0000166">
    <property type="term" value="F:nucleotide binding"/>
    <property type="evidence" value="ECO:0007669"/>
    <property type="project" value="UniProtKB-KW"/>
</dbReference>
<dbReference type="PRINTS" id="PR00082">
    <property type="entry name" value="GLFDHDRGNASE"/>
</dbReference>
<dbReference type="InterPro" id="IPR006096">
    <property type="entry name" value="Glu/Leu/Phe/Val/Trp_DH_C"/>
</dbReference>
<keyword evidence="6" id="KW-0520">NAD</keyword>
<dbReference type="InterPro" id="IPR033922">
    <property type="entry name" value="NAD_bind_Glu_DH"/>
</dbReference>
<feature type="domain" description="Glutamate/phenylalanine/leucine/valine/L-tryptophan dehydrogenase C-terminal" evidence="9">
    <location>
        <begin position="179"/>
        <end position="408"/>
    </location>
</feature>
<gene>
    <name evidence="10" type="ORF">SAMN03080606_03005</name>
</gene>
<feature type="binding site" evidence="6">
    <location>
        <position position="186"/>
    </location>
    <ligand>
        <name>NAD(+)</name>
        <dbReference type="ChEBI" id="CHEBI:57540"/>
    </ligand>
</feature>
<evidence type="ECO:0000313" key="11">
    <source>
        <dbReference type="Proteomes" id="UP000198636"/>
    </source>
</evidence>
<dbReference type="Gene3D" id="3.40.50.10860">
    <property type="entry name" value="Leucine Dehydrogenase, chain A, domain 1"/>
    <property type="match status" value="1"/>
</dbReference>
<feature type="binding site" evidence="6">
    <location>
        <position position="216"/>
    </location>
    <ligand>
        <name>NAD(+)</name>
        <dbReference type="ChEBI" id="CHEBI:57540"/>
    </ligand>
</feature>
<sequence length="410" mass="44511">MSNPFDTALSTLRAASEVAGLEPNVVKFLSQPKRIFQFSIPLKLDNGDLEIFTAYRVHYNDALGQTKNGTRFVPDLDLDTVKALGFWMTIKHAVAGIPAGGGKGGIKVDPKKLSEGELERLTRAYIRKLPMKGAWVDIPGADIGTSAKTQAWMLDEYEEIMGFHSPAAINDKPAEVNGTVGSMEATGTGAFFVTMEAVKDLSIPKGSTVVFQGFGNVGRIAARLLYKEGYKVIAVSDINGGIVKLDGFNVNELESYVDKEGTVAGFPGSRPISNQELLELNCDILMPAAVQSVITEENANNIKAKLILECANGPITPNGEKILEDRGIKVVPDVVTNCGSAIVCSFERTQGLTDTYWDIETVNSKLKERIVKAYRETVETADLKKTSMRNAAWVNALTKLSNSMKARGWV</sequence>
<evidence type="ECO:0000313" key="10">
    <source>
        <dbReference type="EMBL" id="SCY91044.1"/>
    </source>
</evidence>
<feature type="active site" description="Proton donor" evidence="5">
    <location>
        <position position="103"/>
    </location>
</feature>
<evidence type="ECO:0000256" key="6">
    <source>
        <dbReference type="PIRSR" id="PIRSR000185-2"/>
    </source>
</evidence>
<dbReference type="EMBL" id="FMUS01000021">
    <property type="protein sequence ID" value="SCY91044.1"/>
    <property type="molecule type" value="Genomic_DNA"/>
</dbReference>
<evidence type="ECO:0000256" key="7">
    <source>
        <dbReference type="PIRSR" id="PIRSR000185-3"/>
    </source>
</evidence>
<proteinExistence type="inferred from homology"/>
<keyword evidence="11" id="KW-1185">Reference proteome</keyword>
<feature type="binding site" evidence="6">
    <location>
        <position position="91"/>
    </location>
    <ligand>
        <name>substrate</name>
    </ligand>
</feature>
<dbReference type="PIRSF" id="PIRSF000185">
    <property type="entry name" value="Glu_DH"/>
    <property type="match status" value="1"/>
</dbReference>
<dbReference type="InterPro" id="IPR046346">
    <property type="entry name" value="Aminoacid_DH-like_N_sf"/>
</dbReference>
<accession>A0A1G5JSA9</accession>
<organism evidence="10 11">
    <name type="scientific">Alkaliphilus peptidifermentans DSM 18978</name>
    <dbReference type="NCBI Taxonomy" id="1120976"/>
    <lineage>
        <taxon>Bacteria</taxon>
        <taxon>Bacillati</taxon>
        <taxon>Bacillota</taxon>
        <taxon>Clostridia</taxon>
        <taxon>Peptostreptococcales</taxon>
        <taxon>Natronincolaceae</taxon>
        <taxon>Alkaliphilus</taxon>
    </lineage>
</organism>
<dbReference type="RefSeq" id="WP_091545249.1">
    <property type="nucleotide sequence ID" value="NZ_FMUS01000021.1"/>
</dbReference>
<evidence type="ECO:0000256" key="3">
    <source>
        <dbReference type="ARBA" id="ARBA00023002"/>
    </source>
</evidence>
<dbReference type="SMART" id="SM00839">
    <property type="entry name" value="ELFV_dehydrog"/>
    <property type="match status" value="1"/>
</dbReference>
<dbReference type="InterPro" id="IPR014362">
    <property type="entry name" value="Glu_DH"/>
</dbReference>
<dbReference type="InterPro" id="IPR006095">
    <property type="entry name" value="Glu/Leu/Phe/Val/Trp_DH"/>
</dbReference>
<dbReference type="PANTHER" id="PTHR11606">
    <property type="entry name" value="GLUTAMATE DEHYDROGENASE"/>
    <property type="match status" value="1"/>
</dbReference>